<sequence length="113" mass="12853">MILKYGGVLTHAGKVALSRVKSRSRLKILITGKEGKPKTKTLNYYSQISPLILLRYYDDVACVLKKMCLDAKAPHLSSILPPTLPWKYYMLLDESTLPPTFIDSPIHFNIYKL</sequence>
<accession>A0ABQ7NPV0</accession>
<proteinExistence type="predicted"/>
<dbReference type="Proteomes" id="UP000823674">
    <property type="component" value="Chromosome A01"/>
</dbReference>
<protein>
    <submittedName>
        <fullName evidence="1">Uncharacterized protein</fullName>
    </submittedName>
</protein>
<dbReference type="EMBL" id="JADBGQ010000001">
    <property type="protein sequence ID" value="KAG5412913.1"/>
    <property type="molecule type" value="Genomic_DNA"/>
</dbReference>
<evidence type="ECO:0000313" key="2">
    <source>
        <dbReference type="Proteomes" id="UP000823674"/>
    </source>
</evidence>
<gene>
    <name evidence="1" type="primary">A01g500650.1_BraROA</name>
    <name evidence="1" type="ORF">IGI04_000480</name>
</gene>
<organism evidence="1 2">
    <name type="scientific">Brassica rapa subsp. trilocularis</name>
    <dbReference type="NCBI Taxonomy" id="1813537"/>
    <lineage>
        <taxon>Eukaryota</taxon>
        <taxon>Viridiplantae</taxon>
        <taxon>Streptophyta</taxon>
        <taxon>Embryophyta</taxon>
        <taxon>Tracheophyta</taxon>
        <taxon>Spermatophyta</taxon>
        <taxon>Magnoliopsida</taxon>
        <taxon>eudicotyledons</taxon>
        <taxon>Gunneridae</taxon>
        <taxon>Pentapetalae</taxon>
        <taxon>rosids</taxon>
        <taxon>malvids</taxon>
        <taxon>Brassicales</taxon>
        <taxon>Brassicaceae</taxon>
        <taxon>Brassiceae</taxon>
        <taxon>Brassica</taxon>
    </lineage>
</organism>
<reference evidence="1 2" key="1">
    <citation type="submission" date="2021-03" db="EMBL/GenBank/DDBJ databases">
        <authorList>
            <person name="King G.J."/>
            <person name="Bancroft I."/>
            <person name="Baten A."/>
            <person name="Bloomfield J."/>
            <person name="Borpatragohain P."/>
            <person name="He Z."/>
            <person name="Irish N."/>
            <person name="Irwin J."/>
            <person name="Liu K."/>
            <person name="Mauleon R.P."/>
            <person name="Moore J."/>
            <person name="Morris R."/>
            <person name="Ostergaard L."/>
            <person name="Wang B."/>
            <person name="Wells R."/>
        </authorList>
    </citation>
    <scope>NUCLEOTIDE SEQUENCE [LARGE SCALE GENOMIC DNA]</scope>
    <source>
        <strain evidence="1">R-o-18</strain>
        <tissue evidence="1">Leaf</tissue>
    </source>
</reference>
<name>A0ABQ7NPV0_BRACM</name>
<evidence type="ECO:0000313" key="1">
    <source>
        <dbReference type="EMBL" id="KAG5412913.1"/>
    </source>
</evidence>
<comment type="caution">
    <text evidence="1">The sequence shown here is derived from an EMBL/GenBank/DDBJ whole genome shotgun (WGS) entry which is preliminary data.</text>
</comment>
<keyword evidence="2" id="KW-1185">Reference proteome</keyword>